<dbReference type="SUPFAM" id="SSF54909">
    <property type="entry name" value="Dimeric alpha+beta barrel"/>
    <property type="match status" value="1"/>
</dbReference>
<dbReference type="InterPro" id="IPR036388">
    <property type="entry name" value="WH-like_DNA-bd_sf"/>
</dbReference>
<dbReference type="OrthoDB" id="7501856at2"/>
<keyword evidence="6" id="KW-1185">Reference proteome</keyword>
<dbReference type="SMART" id="SM00344">
    <property type="entry name" value="HTH_ASNC"/>
    <property type="match status" value="1"/>
</dbReference>
<dbReference type="InterPro" id="IPR036390">
    <property type="entry name" value="WH_DNA-bd_sf"/>
</dbReference>
<gene>
    <name evidence="5" type="ORF">BCF44_115272</name>
</gene>
<sequence length="153" mass="16959">MRRNTEPLDEASKLIIEQLQEDGRRPYAAIGKAVGLSEAAVRQRVAKLVQSGVMQIVAVTDPMQVGLFRQAMLGLKVSGPIEPVADALAAMPEIDYVVVCAGRFDILCEAVCEDDADLLDLMSNRIRTVEGVRDVETMPYLRLHKQSYQWGTR</sequence>
<reference evidence="5 6" key="1">
    <citation type="submission" date="2018-08" db="EMBL/GenBank/DDBJ databases">
        <title>Genomic Encyclopedia of Archaeal and Bacterial Type Strains, Phase II (KMG-II): from individual species to whole genera.</title>
        <authorList>
            <person name="Goeker M."/>
        </authorList>
    </citation>
    <scope>NUCLEOTIDE SEQUENCE [LARGE SCALE GENOMIC DNA]</scope>
    <source>
        <strain evidence="5 6">DSM 45791</strain>
    </source>
</reference>
<dbReference type="GO" id="GO:0043200">
    <property type="term" value="P:response to amino acid"/>
    <property type="evidence" value="ECO:0007669"/>
    <property type="project" value="TreeGrafter"/>
</dbReference>
<dbReference type="Proteomes" id="UP000256269">
    <property type="component" value="Unassembled WGS sequence"/>
</dbReference>
<dbReference type="GO" id="GO:0043565">
    <property type="term" value="F:sequence-specific DNA binding"/>
    <property type="evidence" value="ECO:0007669"/>
    <property type="project" value="InterPro"/>
</dbReference>
<keyword evidence="2" id="KW-0238">DNA-binding</keyword>
<keyword evidence="1" id="KW-0805">Transcription regulation</keyword>
<evidence type="ECO:0000313" key="6">
    <source>
        <dbReference type="Proteomes" id="UP000256269"/>
    </source>
</evidence>
<evidence type="ECO:0000256" key="3">
    <source>
        <dbReference type="ARBA" id="ARBA00023163"/>
    </source>
</evidence>
<dbReference type="PANTHER" id="PTHR30154">
    <property type="entry name" value="LEUCINE-RESPONSIVE REGULATORY PROTEIN"/>
    <property type="match status" value="1"/>
</dbReference>
<evidence type="ECO:0000313" key="5">
    <source>
        <dbReference type="EMBL" id="REH37268.1"/>
    </source>
</evidence>
<dbReference type="GO" id="GO:0005829">
    <property type="term" value="C:cytosol"/>
    <property type="evidence" value="ECO:0007669"/>
    <property type="project" value="TreeGrafter"/>
</dbReference>
<dbReference type="PROSITE" id="PS00519">
    <property type="entry name" value="HTH_ASNC_1"/>
    <property type="match status" value="1"/>
</dbReference>
<dbReference type="Gene3D" id="1.10.10.10">
    <property type="entry name" value="Winged helix-like DNA-binding domain superfamily/Winged helix DNA-binding domain"/>
    <property type="match status" value="1"/>
</dbReference>
<protein>
    <submittedName>
        <fullName evidence="5">Lrp/AsnC family transcriptional regulator for asnA, asnC and gidA</fullName>
    </submittedName>
</protein>
<comment type="caution">
    <text evidence="5">The sequence shown here is derived from an EMBL/GenBank/DDBJ whole genome shotgun (WGS) entry which is preliminary data.</text>
</comment>
<dbReference type="AlphaFoldDB" id="A0A3E0H3Y5"/>
<dbReference type="SUPFAM" id="SSF46785">
    <property type="entry name" value="Winged helix' DNA-binding domain"/>
    <property type="match status" value="1"/>
</dbReference>
<feature type="domain" description="HTH asnC-type" evidence="4">
    <location>
        <begin position="8"/>
        <end position="68"/>
    </location>
</feature>
<evidence type="ECO:0000256" key="2">
    <source>
        <dbReference type="ARBA" id="ARBA00023125"/>
    </source>
</evidence>
<keyword evidence="3" id="KW-0804">Transcription</keyword>
<dbReference type="Pfam" id="PF22482">
    <property type="entry name" value="AsnC_trans_reg_3"/>
    <property type="match status" value="1"/>
</dbReference>
<dbReference type="PROSITE" id="PS50956">
    <property type="entry name" value="HTH_ASNC_2"/>
    <property type="match status" value="1"/>
</dbReference>
<evidence type="ECO:0000259" key="4">
    <source>
        <dbReference type="PROSITE" id="PS50956"/>
    </source>
</evidence>
<accession>A0A3E0H3Y5</accession>
<organism evidence="5 6">
    <name type="scientific">Kutzneria buriramensis</name>
    <dbReference type="NCBI Taxonomy" id="1045776"/>
    <lineage>
        <taxon>Bacteria</taxon>
        <taxon>Bacillati</taxon>
        <taxon>Actinomycetota</taxon>
        <taxon>Actinomycetes</taxon>
        <taxon>Pseudonocardiales</taxon>
        <taxon>Pseudonocardiaceae</taxon>
        <taxon>Kutzneria</taxon>
    </lineage>
</organism>
<dbReference type="InterPro" id="IPR054609">
    <property type="entry name" value="PF0864-like_C"/>
</dbReference>
<dbReference type="InterPro" id="IPR019885">
    <property type="entry name" value="Tscrpt_reg_HTH_AsnC-type_CS"/>
</dbReference>
<proteinExistence type="predicted"/>
<evidence type="ECO:0000256" key="1">
    <source>
        <dbReference type="ARBA" id="ARBA00023015"/>
    </source>
</evidence>
<name>A0A3E0H3Y5_9PSEU</name>
<dbReference type="RefSeq" id="WP_116179397.1">
    <property type="nucleotide sequence ID" value="NZ_CP144375.1"/>
</dbReference>
<dbReference type="PANTHER" id="PTHR30154:SF34">
    <property type="entry name" value="TRANSCRIPTIONAL REGULATOR AZLB"/>
    <property type="match status" value="1"/>
</dbReference>
<dbReference type="InterPro" id="IPR000485">
    <property type="entry name" value="AsnC-type_HTH_dom"/>
</dbReference>
<dbReference type="InterPro" id="IPR011008">
    <property type="entry name" value="Dimeric_a/b-barrel"/>
</dbReference>
<dbReference type="PRINTS" id="PR00033">
    <property type="entry name" value="HTHASNC"/>
</dbReference>
<dbReference type="InterPro" id="IPR019888">
    <property type="entry name" value="Tscrpt_reg_AsnC-like"/>
</dbReference>
<dbReference type="Gene3D" id="3.30.70.920">
    <property type="match status" value="1"/>
</dbReference>
<dbReference type="EMBL" id="QUNO01000015">
    <property type="protein sequence ID" value="REH37268.1"/>
    <property type="molecule type" value="Genomic_DNA"/>
</dbReference>
<dbReference type="Pfam" id="PF13404">
    <property type="entry name" value="HTH_AsnC-type"/>
    <property type="match status" value="1"/>
</dbReference>